<keyword evidence="2" id="KW-1185">Reference proteome</keyword>
<evidence type="ECO:0000313" key="1">
    <source>
        <dbReference type="EMBL" id="MBB4039900.1"/>
    </source>
</evidence>
<sequence length="35" mass="3951">MAHDVLRRVEDGRWVDKGPVEIRQEWSALTAGATT</sequence>
<dbReference type="Proteomes" id="UP000519439">
    <property type="component" value="Unassembled WGS sequence"/>
</dbReference>
<comment type="caution">
    <text evidence="1">The sequence shown here is derived from an EMBL/GenBank/DDBJ whole genome shotgun (WGS) entry which is preliminary data.</text>
</comment>
<organism evidence="1 2">
    <name type="scientific">Microvirga flocculans</name>
    <dbReference type="NCBI Taxonomy" id="217168"/>
    <lineage>
        <taxon>Bacteria</taxon>
        <taxon>Pseudomonadati</taxon>
        <taxon>Pseudomonadota</taxon>
        <taxon>Alphaproteobacteria</taxon>
        <taxon>Hyphomicrobiales</taxon>
        <taxon>Methylobacteriaceae</taxon>
        <taxon>Microvirga</taxon>
    </lineage>
</organism>
<proteinExistence type="predicted"/>
<dbReference type="AlphaFoldDB" id="A0A7W6N7W0"/>
<accession>A0A7W6N7W0</accession>
<protein>
    <submittedName>
        <fullName evidence="1">Uncharacterized protein</fullName>
    </submittedName>
</protein>
<evidence type="ECO:0000313" key="2">
    <source>
        <dbReference type="Proteomes" id="UP000519439"/>
    </source>
</evidence>
<dbReference type="EMBL" id="JACIDC010000004">
    <property type="protein sequence ID" value="MBB4039900.1"/>
    <property type="molecule type" value="Genomic_DNA"/>
</dbReference>
<reference evidence="1 2" key="1">
    <citation type="submission" date="2020-08" db="EMBL/GenBank/DDBJ databases">
        <title>Genomic Encyclopedia of Type Strains, Phase IV (KMG-IV): sequencing the most valuable type-strain genomes for metagenomic binning, comparative biology and taxonomic classification.</title>
        <authorList>
            <person name="Goeker M."/>
        </authorList>
    </citation>
    <scope>NUCLEOTIDE SEQUENCE [LARGE SCALE GENOMIC DNA]</scope>
    <source>
        <strain evidence="1 2">DSM 15743</strain>
    </source>
</reference>
<name>A0A7W6N7W0_9HYPH</name>
<gene>
    <name evidence="1" type="ORF">GGR34_001547</name>
</gene>